<reference evidence="7 8" key="1">
    <citation type="submission" date="2020-10" db="EMBL/GenBank/DDBJ databases">
        <title>Wide distribution of Phycisphaera-like planctomycetes from WD2101 soil group in peatlands and genome analysis of the first cultivated representative.</title>
        <authorList>
            <person name="Dedysh S.N."/>
            <person name="Beletsky A.V."/>
            <person name="Ivanova A."/>
            <person name="Kulichevskaya I.S."/>
            <person name="Suzina N.E."/>
            <person name="Philippov D.A."/>
            <person name="Rakitin A.L."/>
            <person name="Mardanov A.V."/>
            <person name="Ravin N.V."/>
        </authorList>
    </citation>
    <scope>NUCLEOTIDE SEQUENCE [LARGE SCALE GENOMIC DNA]</scope>
    <source>
        <strain evidence="7 8">M1803</strain>
    </source>
</reference>
<feature type="transmembrane region" description="Helical" evidence="5">
    <location>
        <begin position="218"/>
        <end position="241"/>
    </location>
</feature>
<evidence type="ECO:0000256" key="5">
    <source>
        <dbReference type="SAM" id="Phobius"/>
    </source>
</evidence>
<evidence type="ECO:0000256" key="2">
    <source>
        <dbReference type="ARBA" id="ARBA00022692"/>
    </source>
</evidence>
<dbReference type="EMBL" id="CP063458">
    <property type="protein sequence ID" value="QOV92240.1"/>
    <property type="molecule type" value="Genomic_DNA"/>
</dbReference>
<feature type="transmembrane region" description="Helical" evidence="5">
    <location>
        <begin position="317"/>
        <end position="336"/>
    </location>
</feature>
<feature type="transmembrane region" description="Helical" evidence="5">
    <location>
        <begin position="348"/>
        <end position="367"/>
    </location>
</feature>
<dbReference type="AlphaFoldDB" id="A0A7M2X601"/>
<dbReference type="GO" id="GO:0055085">
    <property type="term" value="P:transmembrane transport"/>
    <property type="evidence" value="ECO:0007669"/>
    <property type="project" value="InterPro"/>
</dbReference>
<evidence type="ECO:0000256" key="4">
    <source>
        <dbReference type="ARBA" id="ARBA00023136"/>
    </source>
</evidence>
<keyword evidence="3 5" id="KW-1133">Transmembrane helix</keyword>
<feature type="transmembrane region" description="Helical" evidence="5">
    <location>
        <begin position="253"/>
        <end position="278"/>
    </location>
</feature>
<feature type="transmembrane region" description="Helical" evidence="5">
    <location>
        <begin position="67"/>
        <end position="90"/>
    </location>
</feature>
<evidence type="ECO:0000313" key="8">
    <source>
        <dbReference type="Proteomes" id="UP000593765"/>
    </source>
</evidence>
<dbReference type="GO" id="GO:0016020">
    <property type="term" value="C:membrane"/>
    <property type="evidence" value="ECO:0007669"/>
    <property type="project" value="UniProtKB-SubCell"/>
</dbReference>
<feature type="transmembrane region" description="Helical" evidence="5">
    <location>
        <begin position="188"/>
        <end position="206"/>
    </location>
</feature>
<evidence type="ECO:0000313" key="7">
    <source>
        <dbReference type="EMBL" id="QOV92240.1"/>
    </source>
</evidence>
<feature type="domain" description="Sodium/calcium exchanger membrane region" evidence="6">
    <location>
        <begin position="44"/>
        <end position="140"/>
    </location>
</feature>
<keyword evidence="8" id="KW-1185">Reference proteome</keyword>
<keyword evidence="4 5" id="KW-0472">Membrane</keyword>
<comment type="subcellular location">
    <subcellularLocation>
        <location evidence="1">Membrane</location>
        <topology evidence="1">Multi-pass membrane protein</topology>
    </subcellularLocation>
</comment>
<dbReference type="Proteomes" id="UP000593765">
    <property type="component" value="Chromosome"/>
</dbReference>
<sequence>MRWVAMLLSLGGVGLYIAARFGTHALIGRGSGPAERARPAAGGIALGHWAPTVAVSMTALFAGRADLAIAVAFAVSVAALLLALGMTVFLVPSEPLPTSRRVWPFLLPAGLLIVVAGFGSALNLIHAVMLAVLGVCVLGLWRSLREEQGSIEQVLTAAEGGELAPPVGAAESAAGPKSRWQSLVSWRVLQWALSVGLAMFAGWTVVRGTLIADAASPWLRAGILVAGAISPLLVLPLLAIGTDLAQKNQSGEACSACVGLALLNLLGLVPLLIVAWAIRSVVVTGLPKAAYASTRQGLFQPATDWFMRLPSLPLPLTVWRIDAIVITVVGFALLPAALGKWRLGRMEAVALIAGYAGYLAVSAFLTVTR</sequence>
<dbReference type="RefSeq" id="WP_206295573.1">
    <property type="nucleotide sequence ID" value="NZ_CP063458.1"/>
</dbReference>
<name>A0A7M2X601_9BACT</name>
<evidence type="ECO:0000259" key="6">
    <source>
        <dbReference type="Pfam" id="PF01699"/>
    </source>
</evidence>
<protein>
    <recommendedName>
        <fullName evidence="6">Sodium/calcium exchanger membrane region domain-containing protein</fullName>
    </recommendedName>
</protein>
<proteinExistence type="predicted"/>
<dbReference type="KEGG" id="hbs:IPV69_13140"/>
<dbReference type="InterPro" id="IPR044880">
    <property type="entry name" value="NCX_ion-bd_dom_sf"/>
</dbReference>
<dbReference type="InterPro" id="IPR004837">
    <property type="entry name" value="NaCa_Exmemb"/>
</dbReference>
<dbReference type="Gene3D" id="1.20.1420.30">
    <property type="entry name" value="NCX, central ion-binding region"/>
    <property type="match status" value="1"/>
</dbReference>
<organism evidence="7 8">
    <name type="scientific">Humisphaera borealis</name>
    <dbReference type="NCBI Taxonomy" id="2807512"/>
    <lineage>
        <taxon>Bacteria</taxon>
        <taxon>Pseudomonadati</taxon>
        <taxon>Planctomycetota</taxon>
        <taxon>Phycisphaerae</taxon>
        <taxon>Tepidisphaerales</taxon>
        <taxon>Tepidisphaeraceae</taxon>
        <taxon>Humisphaera</taxon>
    </lineage>
</organism>
<dbReference type="Pfam" id="PF01699">
    <property type="entry name" value="Na_Ca_ex"/>
    <property type="match status" value="1"/>
</dbReference>
<gene>
    <name evidence="7" type="ORF">IPV69_13140</name>
</gene>
<feature type="transmembrane region" description="Helical" evidence="5">
    <location>
        <begin position="6"/>
        <end position="27"/>
    </location>
</feature>
<feature type="transmembrane region" description="Helical" evidence="5">
    <location>
        <begin position="39"/>
        <end position="61"/>
    </location>
</feature>
<keyword evidence="2 5" id="KW-0812">Transmembrane</keyword>
<feature type="transmembrane region" description="Helical" evidence="5">
    <location>
        <begin position="124"/>
        <end position="141"/>
    </location>
</feature>
<evidence type="ECO:0000256" key="3">
    <source>
        <dbReference type="ARBA" id="ARBA00022989"/>
    </source>
</evidence>
<evidence type="ECO:0000256" key="1">
    <source>
        <dbReference type="ARBA" id="ARBA00004141"/>
    </source>
</evidence>
<accession>A0A7M2X601</accession>